<dbReference type="OrthoDB" id="1158011at2759"/>
<organism evidence="5 6">
    <name type="scientific">Apiotrichum porosum</name>
    <dbReference type="NCBI Taxonomy" id="105984"/>
    <lineage>
        <taxon>Eukaryota</taxon>
        <taxon>Fungi</taxon>
        <taxon>Dikarya</taxon>
        <taxon>Basidiomycota</taxon>
        <taxon>Agaricomycotina</taxon>
        <taxon>Tremellomycetes</taxon>
        <taxon>Trichosporonales</taxon>
        <taxon>Trichosporonaceae</taxon>
        <taxon>Apiotrichum</taxon>
    </lineage>
</organism>
<dbReference type="FunFam" id="3.10.110.10:FF:000086">
    <property type="entry name" value="Ubiquitin-conjugating enzyme E2 J1"/>
    <property type="match status" value="1"/>
</dbReference>
<dbReference type="PROSITE" id="PS50127">
    <property type="entry name" value="UBC_2"/>
    <property type="match status" value="1"/>
</dbReference>
<dbReference type="Gene3D" id="3.10.110.10">
    <property type="entry name" value="Ubiquitin Conjugating Enzyme"/>
    <property type="match status" value="1"/>
</dbReference>
<dbReference type="SMART" id="SM00212">
    <property type="entry name" value="UBCc"/>
    <property type="match status" value="1"/>
</dbReference>
<dbReference type="EMBL" id="RSCE01000015">
    <property type="protein sequence ID" value="RSH77684.1"/>
    <property type="molecule type" value="Genomic_DNA"/>
</dbReference>
<proteinExistence type="predicted"/>
<dbReference type="InterPro" id="IPR016135">
    <property type="entry name" value="UBQ-conjugating_enzyme/RWD"/>
</dbReference>
<dbReference type="GeneID" id="39587793"/>
<feature type="region of interest" description="Disordered" evidence="2">
    <location>
        <begin position="173"/>
        <end position="215"/>
    </location>
</feature>
<reference evidence="5 6" key="1">
    <citation type="submission" date="2018-11" db="EMBL/GenBank/DDBJ databases">
        <title>Genome sequence of Apiotrichum porosum DSM 27194.</title>
        <authorList>
            <person name="Aliyu H."/>
            <person name="Gorte O."/>
            <person name="Ochsenreither K."/>
        </authorList>
    </citation>
    <scope>NUCLEOTIDE SEQUENCE [LARGE SCALE GENOMIC DNA]</scope>
    <source>
        <strain evidence="5 6">DSM 27194</strain>
    </source>
</reference>
<feature type="region of interest" description="Disordered" evidence="2">
    <location>
        <begin position="235"/>
        <end position="271"/>
    </location>
</feature>
<dbReference type="InterPro" id="IPR000608">
    <property type="entry name" value="UBC"/>
</dbReference>
<evidence type="ECO:0000256" key="2">
    <source>
        <dbReference type="SAM" id="MobiDB-lite"/>
    </source>
</evidence>
<accession>A0A427XG44</accession>
<keyword evidence="3" id="KW-0812">Transmembrane</keyword>
<protein>
    <recommendedName>
        <fullName evidence="4">UBC core domain-containing protein</fullName>
    </recommendedName>
</protein>
<dbReference type="RefSeq" id="XP_028472831.1">
    <property type="nucleotide sequence ID" value="XM_028618943.1"/>
</dbReference>
<dbReference type="CDD" id="cd23799">
    <property type="entry name" value="UBCc_UBE2J"/>
    <property type="match status" value="1"/>
</dbReference>
<dbReference type="AlphaFoldDB" id="A0A427XG44"/>
<keyword evidence="3" id="KW-0472">Membrane</keyword>
<dbReference type="SUPFAM" id="SSF54495">
    <property type="entry name" value="UBC-like"/>
    <property type="match status" value="1"/>
</dbReference>
<keyword evidence="1" id="KW-0833">Ubl conjugation pathway</keyword>
<dbReference type="Proteomes" id="UP000279236">
    <property type="component" value="Unassembled WGS sequence"/>
</dbReference>
<evidence type="ECO:0000313" key="6">
    <source>
        <dbReference type="Proteomes" id="UP000279236"/>
    </source>
</evidence>
<feature type="domain" description="UBC core" evidence="4">
    <location>
        <begin position="10"/>
        <end position="162"/>
    </location>
</feature>
<dbReference type="STRING" id="105984.A0A427XG44"/>
<keyword evidence="3" id="KW-1133">Transmembrane helix</keyword>
<feature type="compositionally biased region" description="Low complexity" evidence="2">
    <location>
        <begin position="257"/>
        <end position="271"/>
    </location>
</feature>
<dbReference type="InterPro" id="IPR050113">
    <property type="entry name" value="Ub_conjugating_enzyme"/>
</dbReference>
<sequence>MAPRVNLRSSAVKRIMQEAAELADPDTDDFVAAPLESDIFEWHCTLRGVPGTDYEGGLYHLRIILPPSYPMSAPDIVLMTPSGRFELGKKICIDGLTSFHAGSWQPAWGVRTAITGLRAFWTQDGEALSAIGALDYPKDERRRLAKLSRDWTCPTCNATNVSLLPDPTVIKKEAEPQASSSSPPLATGSTFPAMPVVTAPAPDDQPHTANSDADASVNVDSAASALPLPAVGDVSAGHVADSEGAGSRTGPVVDETASPAASHPDAALSAPSSSTLAGVVLPVAAVVPVPSVGEASTARAGDVAADELAAAPPSAVVEQPQAQTSSTPAFVVAAQPPAAQPVAPVPVPNGRTNNHITHHGNGNTNGNANVAFATVPARFTAVPPRRRGQRRASPMWLDALIGALVVLLLALIARR</sequence>
<comment type="caution">
    <text evidence="5">The sequence shown here is derived from an EMBL/GenBank/DDBJ whole genome shotgun (WGS) entry which is preliminary data.</text>
</comment>
<name>A0A427XG44_9TREE</name>
<evidence type="ECO:0000256" key="1">
    <source>
        <dbReference type="ARBA" id="ARBA00022786"/>
    </source>
</evidence>
<gene>
    <name evidence="5" type="ORF">EHS24_003250</name>
</gene>
<evidence type="ECO:0000259" key="4">
    <source>
        <dbReference type="PROSITE" id="PS50127"/>
    </source>
</evidence>
<feature type="transmembrane region" description="Helical" evidence="3">
    <location>
        <begin position="395"/>
        <end position="413"/>
    </location>
</feature>
<evidence type="ECO:0000313" key="5">
    <source>
        <dbReference type="EMBL" id="RSH77684.1"/>
    </source>
</evidence>
<keyword evidence="6" id="KW-1185">Reference proteome</keyword>
<evidence type="ECO:0000256" key="3">
    <source>
        <dbReference type="SAM" id="Phobius"/>
    </source>
</evidence>
<dbReference type="Pfam" id="PF00179">
    <property type="entry name" value="UQ_con"/>
    <property type="match status" value="1"/>
</dbReference>
<dbReference type="PANTHER" id="PTHR24067">
    <property type="entry name" value="UBIQUITIN-CONJUGATING ENZYME E2"/>
    <property type="match status" value="1"/>
</dbReference>